<feature type="domain" description="Peptidase S11 D-alanyl-D-alanine carboxypeptidase A N-terminal" evidence="11">
    <location>
        <begin position="50"/>
        <end position="283"/>
    </location>
</feature>
<dbReference type="InterPro" id="IPR018044">
    <property type="entry name" value="Peptidase_S11"/>
</dbReference>
<keyword evidence="3" id="KW-0378">Hydrolase</keyword>
<evidence type="ECO:0000256" key="2">
    <source>
        <dbReference type="ARBA" id="ARBA00022729"/>
    </source>
</evidence>
<keyword evidence="13" id="KW-1185">Reference proteome</keyword>
<keyword evidence="2 10" id="KW-0732">Signal</keyword>
<dbReference type="EMBL" id="BAABZQ010000001">
    <property type="protein sequence ID" value="GAA6499135.1"/>
    <property type="molecule type" value="Genomic_DNA"/>
</dbReference>
<evidence type="ECO:0000256" key="4">
    <source>
        <dbReference type="ARBA" id="ARBA00022960"/>
    </source>
</evidence>
<evidence type="ECO:0000313" key="13">
    <source>
        <dbReference type="Proteomes" id="UP001600941"/>
    </source>
</evidence>
<evidence type="ECO:0000256" key="5">
    <source>
        <dbReference type="ARBA" id="ARBA00022984"/>
    </source>
</evidence>
<dbReference type="InterPro" id="IPR012338">
    <property type="entry name" value="Beta-lactam/transpept-like"/>
</dbReference>
<name>A0ABQ0BRJ7_9FIRM</name>
<gene>
    <name evidence="12" type="ORF">K340107D12_19510</name>
</gene>
<feature type="transmembrane region" description="Helical" evidence="9">
    <location>
        <begin position="396"/>
        <end position="419"/>
    </location>
</feature>
<keyword evidence="6" id="KW-0961">Cell wall biogenesis/degradation</keyword>
<evidence type="ECO:0000256" key="6">
    <source>
        <dbReference type="ARBA" id="ARBA00023316"/>
    </source>
</evidence>
<reference evidence="12 13" key="1">
    <citation type="submission" date="2024-04" db="EMBL/GenBank/DDBJ databases">
        <title>Defined microbial consortia suppress multidrug-resistant proinflammatory Enterobacteriaceae via ecological control.</title>
        <authorList>
            <person name="Furuichi M."/>
            <person name="Kawaguchi T."/>
            <person name="Pust M."/>
            <person name="Yasuma K."/>
            <person name="Plichta D."/>
            <person name="Hasegawa N."/>
            <person name="Ohya T."/>
            <person name="Bhattarai S."/>
            <person name="Sasajima S."/>
            <person name="Aoto Y."/>
            <person name="Tuganbaev T."/>
            <person name="Yaginuma M."/>
            <person name="Ueda M."/>
            <person name="Okahashi N."/>
            <person name="Amafuji K."/>
            <person name="Kiridooshi Y."/>
            <person name="Sugita K."/>
            <person name="Strazar M."/>
            <person name="Skelly A."/>
            <person name="Suda W."/>
            <person name="Hattori M."/>
            <person name="Nakamoto N."/>
            <person name="Caballero S."/>
            <person name="Norman J."/>
            <person name="Olle B."/>
            <person name="Tanoue T."/>
            <person name="Arita M."/>
            <person name="Bucci V."/>
            <person name="Atarashi K."/>
            <person name="Xavier R."/>
            <person name="Honda K."/>
        </authorList>
    </citation>
    <scope>NUCLEOTIDE SEQUENCE [LARGE SCALE GENOMIC DNA]</scope>
    <source>
        <strain evidence="13">k34-0107-D12</strain>
    </source>
</reference>
<dbReference type="PANTHER" id="PTHR21581:SF33">
    <property type="entry name" value="D-ALANYL-D-ALANINE CARBOXYPEPTIDASE DACB"/>
    <property type="match status" value="1"/>
</dbReference>
<proteinExistence type="inferred from homology"/>
<dbReference type="InterPro" id="IPR001967">
    <property type="entry name" value="Peptidase_S11_N"/>
</dbReference>
<organism evidence="12 13">
    <name type="scientific">Blautia parvula</name>
    <dbReference type="NCBI Taxonomy" id="2877527"/>
    <lineage>
        <taxon>Bacteria</taxon>
        <taxon>Bacillati</taxon>
        <taxon>Bacillota</taxon>
        <taxon>Clostridia</taxon>
        <taxon>Lachnospirales</taxon>
        <taxon>Lachnospiraceae</taxon>
        <taxon>Blautia</taxon>
    </lineage>
</organism>
<dbReference type="RefSeq" id="WP_227211677.1">
    <property type="nucleotide sequence ID" value="NZ_BAABZQ010000001.1"/>
</dbReference>
<feature type="region of interest" description="Disordered" evidence="8">
    <location>
        <begin position="353"/>
        <end position="390"/>
    </location>
</feature>
<evidence type="ECO:0000259" key="11">
    <source>
        <dbReference type="Pfam" id="PF00768"/>
    </source>
</evidence>
<keyword evidence="9" id="KW-0812">Transmembrane</keyword>
<protein>
    <recommendedName>
        <fullName evidence="11">Peptidase S11 D-alanyl-D-alanine carboxypeptidase A N-terminal domain-containing protein</fullName>
    </recommendedName>
</protein>
<keyword evidence="4" id="KW-0133">Cell shape</keyword>
<evidence type="ECO:0000256" key="1">
    <source>
        <dbReference type="ARBA" id="ARBA00007164"/>
    </source>
</evidence>
<keyword evidence="9" id="KW-1133">Transmembrane helix</keyword>
<evidence type="ECO:0000256" key="8">
    <source>
        <dbReference type="SAM" id="MobiDB-lite"/>
    </source>
</evidence>
<evidence type="ECO:0000313" key="12">
    <source>
        <dbReference type="EMBL" id="GAA6499135.1"/>
    </source>
</evidence>
<sequence length="434" mass="47525">MEKKRKWRYLKTFAAAMMLCTCLIAEPAAAAVNNGTVYPITSNEMAGWPQGPEVACETAVLMEADSGIILYNKGMDELRYPASITKIMTALLAIENCSLDTQVTFSETAVAAEQVAGSSTINMQVGEVITIRDCLFGLMIQSANEVAIQLAETVSGSEAAFAELMNQKAAEIGCKNTHFVNASGLPDENHYTTAYDMALIFREALKNDTFKEIIGTQTYYIPATNLTATERRLHTHHPLLAEESAEHYEGCIGGKSGSTEAAGKTLVTGAEQNGVTYLAVVMKGADMAPNCADTTNLFNYGFQNFEKKELNGGSLLLPKGITMEQLETTEEKQENGNTLVKYSYSGQYLGSEIKEPPKEEKIKSEEKQEDKTSDNTAAAKDKEDTNSKDGTENISLTSILLIIMAALIIVLIVLLGVLVRHDRKRKKKRRRKKK</sequence>
<evidence type="ECO:0000256" key="10">
    <source>
        <dbReference type="SAM" id="SignalP"/>
    </source>
</evidence>
<keyword evidence="5" id="KW-0573">Peptidoglycan synthesis</keyword>
<evidence type="ECO:0000256" key="3">
    <source>
        <dbReference type="ARBA" id="ARBA00022801"/>
    </source>
</evidence>
<comment type="caution">
    <text evidence="12">The sequence shown here is derived from an EMBL/GenBank/DDBJ whole genome shotgun (WGS) entry which is preliminary data.</text>
</comment>
<comment type="similarity">
    <text evidence="1 7">Belongs to the peptidase S11 family.</text>
</comment>
<evidence type="ECO:0000256" key="9">
    <source>
        <dbReference type="SAM" id="Phobius"/>
    </source>
</evidence>
<dbReference type="SUPFAM" id="SSF56601">
    <property type="entry name" value="beta-lactamase/transpeptidase-like"/>
    <property type="match status" value="1"/>
</dbReference>
<feature type="chain" id="PRO_5046140154" description="Peptidase S11 D-alanyl-D-alanine carboxypeptidase A N-terminal domain-containing protein" evidence="10">
    <location>
        <begin position="31"/>
        <end position="434"/>
    </location>
</feature>
<keyword evidence="9" id="KW-0472">Membrane</keyword>
<dbReference type="PRINTS" id="PR00725">
    <property type="entry name" value="DADACBPTASE1"/>
</dbReference>
<dbReference type="PANTHER" id="PTHR21581">
    <property type="entry name" value="D-ALANYL-D-ALANINE CARBOXYPEPTIDASE"/>
    <property type="match status" value="1"/>
</dbReference>
<evidence type="ECO:0000256" key="7">
    <source>
        <dbReference type="RuleBase" id="RU004016"/>
    </source>
</evidence>
<feature type="signal peptide" evidence="10">
    <location>
        <begin position="1"/>
        <end position="30"/>
    </location>
</feature>
<accession>A0ABQ0BRJ7</accession>
<dbReference type="Gene3D" id="3.40.710.10">
    <property type="entry name" value="DD-peptidase/beta-lactamase superfamily"/>
    <property type="match status" value="1"/>
</dbReference>
<dbReference type="Proteomes" id="UP001600941">
    <property type="component" value="Unassembled WGS sequence"/>
</dbReference>
<dbReference type="Pfam" id="PF00768">
    <property type="entry name" value="Peptidase_S11"/>
    <property type="match status" value="1"/>
</dbReference>